<keyword evidence="1" id="KW-0472">Membrane</keyword>
<evidence type="ECO:0000313" key="3">
    <source>
        <dbReference type="Proteomes" id="UP000198773"/>
    </source>
</evidence>
<dbReference type="STRING" id="152573.SAMN04488051_106140"/>
<gene>
    <name evidence="2" type="ORF">SAMN04488051_106140</name>
</gene>
<accession>A0A1H4E0A8</accession>
<reference evidence="2 3" key="1">
    <citation type="submission" date="2016-10" db="EMBL/GenBank/DDBJ databases">
        <authorList>
            <person name="de Groot N.N."/>
        </authorList>
    </citation>
    <scope>NUCLEOTIDE SEQUENCE [LARGE SCALE GENOMIC DNA]</scope>
    <source>
        <strain evidence="2 3">CGMCC 1.3430</strain>
    </source>
</reference>
<keyword evidence="1" id="KW-1133">Transmembrane helix</keyword>
<evidence type="ECO:0000256" key="1">
    <source>
        <dbReference type="SAM" id="Phobius"/>
    </source>
</evidence>
<dbReference type="EMBL" id="FNRM01000006">
    <property type="protein sequence ID" value="SEA78474.1"/>
    <property type="molecule type" value="Genomic_DNA"/>
</dbReference>
<sequence length="202" mass="23221">MQELFALCKLAAVKCSSHLLYCEITMTKRYSFKNPEMIIAGSALMVSLITAFVSIYSAFIDRAYARASVWPRLEFFYNYIEGDNFAYEITNKGTGPALIKYVRLSYEDQPIRSWPEYLTLSTGRTVSHTQSFIYSRVISAGETVTALYTTDFEAAKLLVADNKLKIELCYCSIYNECWLLNDSIEPKTISYCQIDEHLRFMQ</sequence>
<proteinExistence type="predicted"/>
<protein>
    <submittedName>
        <fullName evidence="2">Uncharacterized protein</fullName>
    </submittedName>
</protein>
<organism evidence="2 3">
    <name type="scientific">Alkalimonas amylolytica</name>
    <dbReference type="NCBI Taxonomy" id="152573"/>
    <lineage>
        <taxon>Bacteria</taxon>
        <taxon>Pseudomonadati</taxon>
        <taxon>Pseudomonadota</taxon>
        <taxon>Gammaproteobacteria</taxon>
        <taxon>Alkalimonas</taxon>
    </lineage>
</organism>
<evidence type="ECO:0000313" key="2">
    <source>
        <dbReference type="EMBL" id="SEA78474.1"/>
    </source>
</evidence>
<keyword evidence="1" id="KW-0812">Transmembrane</keyword>
<dbReference type="Proteomes" id="UP000198773">
    <property type="component" value="Unassembled WGS sequence"/>
</dbReference>
<dbReference type="AlphaFoldDB" id="A0A1H4E0A8"/>
<feature type="transmembrane region" description="Helical" evidence="1">
    <location>
        <begin position="38"/>
        <end position="59"/>
    </location>
</feature>
<name>A0A1H4E0A8_ALKAM</name>
<keyword evidence="3" id="KW-1185">Reference proteome</keyword>